<proteinExistence type="predicted"/>
<dbReference type="EMBL" id="AOIV01000027">
    <property type="protein sequence ID" value="ELZ29921.1"/>
    <property type="molecule type" value="Genomic_DNA"/>
</dbReference>
<accession>M0D318</accession>
<reference evidence="2 3" key="1">
    <citation type="journal article" date="2014" name="PLoS Genet.">
        <title>Phylogenetically driven sequencing of extremely halophilic archaea reveals strategies for static and dynamic osmo-response.</title>
        <authorList>
            <person name="Becker E.A."/>
            <person name="Seitzer P.M."/>
            <person name="Tritt A."/>
            <person name="Larsen D."/>
            <person name="Krusor M."/>
            <person name="Yao A.I."/>
            <person name="Wu D."/>
            <person name="Madern D."/>
            <person name="Eisen J.A."/>
            <person name="Darling A.E."/>
            <person name="Facciotti M.T."/>
        </authorList>
    </citation>
    <scope>NUCLEOTIDE SEQUENCE [LARGE SCALE GENOMIC DNA]</scope>
    <source>
        <strain evidence="2 3">JCM 14848</strain>
    </source>
</reference>
<feature type="region of interest" description="Disordered" evidence="1">
    <location>
        <begin position="148"/>
        <end position="170"/>
    </location>
</feature>
<dbReference type="OrthoDB" id="304993at2157"/>
<dbReference type="Proteomes" id="UP000011513">
    <property type="component" value="Unassembled WGS sequence"/>
</dbReference>
<keyword evidence="3" id="KW-1185">Reference proteome</keyword>
<evidence type="ECO:0000313" key="2">
    <source>
        <dbReference type="EMBL" id="ELZ29921.1"/>
    </source>
</evidence>
<dbReference type="InterPro" id="IPR006311">
    <property type="entry name" value="TAT_signal"/>
</dbReference>
<organism evidence="2 3">
    <name type="scientific">Halogeometricum pallidum JCM 14848</name>
    <dbReference type="NCBI Taxonomy" id="1227487"/>
    <lineage>
        <taxon>Archaea</taxon>
        <taxon>Methanobacteriati</taxon>
        <taxon>Methanobacteriota</taxon>
        <taxon>Stenosarchaea group</taxon>
        <taxon>Halobacteria</taxon>
        <taxon>Halobacteriales</taxon>
        <taxon>Haloferacaceae</taxon>
        <taxon>Halogeometricum</taxon>
    </lineage>
</organism>
<dbReference type="PROSITE" id="PS51318">
    <property type="entry name" value="TAT"/>
    <property type="match status" value="1"/>
</dbReference>
<comment type="caution">
    <text evidence="2">The sequence shown here is derived from an EMBL/GenBank/DDBJ whole genome shotgun (WGS) entry which is preliminary data.</text>
</comment>
<sequence>MSRTRRTLLRTTALALGGSALSSLAGCLGGSTGTAETATDDPTTAASTGDGADGTGDSFREWLIDPTNTPLRDGYGVVYHDVAGIRDRRDAIHENAYERLHAEMFRPVPARELLDLGDVSTTLSLDFEAKLAFGSFDPDAFEERLAEEWNARPTPTGQPTTATRTPPPEPEQYRGFRLFGDRRVYAVSEDVVLLVSTMRDGDSLERARAILDARLDGETRYPDGNEYVDAMLGLVEDTHALTCYPEAMDGSTSRGFRKDVITGGLKSWLFGSETTEFTFAYTYPDAEAAGDSDFESYLESDRFDPYEGLNVETNGKMVWTLGSIPTEEFDYLSPGGPGDGVHTENG</sequence>
<dbReference type="InParanoid" id="M0D318"/>
<protein>
    <submittedName>
        <fullName evidence="2">Uncharacterized protein</fullName>
    </submittedName>
</protein>
<feature type="compositionally biased region" description="Low complexity" evidence="1">
    <location>
        <begin position="151"/>
        <end position="164"/>
    </location>
</feature>
<evidence type="ECO:0000256" key="1">
    <source>
        <dbReference type="SAM" id="MobiDB-lite"/>
    </source>
</evidence>
<dbReference type="PROSITE" id="PS51257">
    <property type="entry name" value="PROKAR_LIPOPROTEIN"/>
    <property type="match status" value="1"/>
</dbReference>
<dbReference type="eggNOG" id="ENOG502N5P6">
    <property type="taxonomic scope" value="Archaea"/>
</dbReference>
<feature type="region of interest" description="Disordered" evidence="1">
    <location>
        <begin position="31"/>
        <end position="55"/>
    </location>
</feature>
<dbReference type="AlphaFoldDB" id="M0D318"/>
<feature type="compositionally biased region" description="Low complexity" evidence="1">
    <location>
        <begin position="33"/>
        <end position="50"/>
    </location>
</feature>
<gene>
    <name evidence="2" type="ORF">C474_12831</name>
</gene>
<evidence type="ECO:0000313" key="3">
    <source>
        <dbReference type="Proteomes" id="UP000011513"/>
    </source>
</evidence>
<name>M0D318_HALPD</name>
<dbReference type="RefSeq" id="WP_008387325.1">
    <property type="nucleotide sequence ID" value="NZ_AOIV01000027.1"/>
</dbReference>